<dbReference type="EMBL" id="JAVIJP010000060">
    <property type="protein sequence ID" value="KAL3622179.1"/>
    <property type="molecule type" value="Genomic_DNA"/>
</dbReference>
<reference evidence="2" key="1">
    <citation type="journal article" date="2024" name="IScience">
        <title>Strigolactones Initiate the Formation of Haustorium-like Structures in Castilleja.</title>
        <authorList>
            <person name="Buerger M."/>
            <person name="Peterson D."/>
            <person name="Chory J."/>
        </authorList>
    </citation>
    <scope>NUCLEOTIDE SEQUENCE [LARGE SCALE GENOMIC DNA]</scope>
</reference>
<organism evidence="1 2">
    <name type="scientific">Castilleja foliolosa</name>
    <dbReference type="NCBI Taxonomy" id="1961234"/>
    <lineage>
        <taxon>Eukaryota</taxon>
        <taxon>Viridiplantae</taxon>
        <taxon>Streptophyta</taxon>
        <taxon>Embryophyta</taxon>
        <taxon>Tracheophyta</taxon>
        <taxon>Spermatophyta</taxon>
        <taxon>Magnoliopsida</taxon>
        <taxon>eudicotyledons</taxon>
        <taxon>Gunneridae</taxon>
        <taxon>Pentapetalae</taxon>
        <taxon>asterids</taxon>
        <taxon>lamiids</taxon>
        <taxon>Lamiales</taxon>
        <taxon>Orobanchaceae</taxon>
        <taxon>Pedicularideae</taxon>
        <taxon>Castillejinae</taxon>
        <taxon>Castilleja</taxon>
    </lineage>
</organism>
<evidence type="ECO:0000313" key="1">
    <source>
        <dbReference type="EMBL" id="KAL3622179.1"/>
    </source>
</evidence>
<comment type="caution">
    <text evidence="1">The sequence shown here is derived from an EMBL/GenBank/DDBJ whole genome shotgun (WGS) entry which is preliminary data.</text>
</comment>
<name>A0ABD3BYM2_9LAMI</name>
<dbReference type="Proteomes" id="UP001632038">
    <property type="component" value="Unassembled WGS sequence"/>
</dbReference>
<gene>
    <name evidence="1" type="ORF">CASFOL_033590</name>
</gene>
<sequence length="62" mass="7057">MKGFSHNRMEMKLMQMQKISGELIIYGVQSQASNSGITVRCWLCTRGCLQQLWKGLHPPTGF</sequence>
<dbReference type="AlphaFoldDB" id="A0ABD3BYM2"/>
<evidence type="ECO:0000313" key="2">
    <source>
        <dbReference type="Proteomes" id="UP001632038"/>
    </source>
</evidence>
<protein>
    <submittedName>
        <fullName evidence="1">Uncharacterized protein</fullName>
    </submittedName>
</protein>
<keyword evidence="2" id="KW-1185">Reference proteome</keyword>
<proteinExistence type="predicted"/>
<accession>A0ABD3BYM2</accession>